<keyword evidence="3" id="KW-1185">Reference proteome</keyword>
<dbReference type="PIRSF" id="PIRSF027019">
    <property type="entry name" value="Euk_LigT"/>
    <property type="match status" value="1"/>
</dbReference>
<dbReference type="InterPro" id="IPR004088">
    <property type="entry name" value="KH_dom_type_1"/>
</dbReference>
<reference evidence="4" key="1">
    <citation type="submission" date="2025-08" db="UniProtKB">
        <authorList>
            <consortium name="RefSeq"/>
        </authorList>
    </citation>
    <scope>IDENTIFICATION</scope>
</reference>
<evidence type="ECO:0000313" key="3">
    <source>
        <dbReference type="Proteomes" id="UP000515203"/>
    </source>
</evidence>
<evidence type="ECO:0000313" key="4">
    <source>
        <dbReference type="RefSeq" id="XP_023579127.1"/>
    </source>
</evidence>
<evidence type="ECO:0000259" key="2">
    <source>
        <dbReference type="Pfam" id="PF00013"/>
    </source>
</evidence>
<dbReference type="GO" id="GO:0006355">
    <property type="term" value="P:regulation of DNA-templated transcription"/>
    <property type="evidence" value="ECO:0007669"/>
    <property type="project" value="TreeGrafter"/>
</dbReference>
<evidence type="ECO:0000256" key="1">
    <source>
        <dbReference type="SAM" id="MobiDB-lite"/>
    </source>
</evidence>
<dbReference type="CDD" id="cd22419">
    <property type="entry name" value="KH-I_ASCC1"/>
    <property type="match status" value="1"/>
</dbReference>
<dbReference type="GeneID" id="111818628"/>
<protein>
    <submittedName>
        <fullName evidence="4">Activating signal cointegrator 1 complex subunit 1-like</fullName>
    </submittedName>
</protein>
<dbReference type="GO" id="GO:0005634">
    <property type="term" value="C:nucleus"/>
    <property type="evidence" value="ECO:0007669"/>
    <property type="project" value="TreeGrafter"/>
</dbReference>
<dbReference type="GO" id="GO:0003723">
    <property type="term" value="F:RNA binding"/>
    <property type="evidence" value="ECO:0007669"/>
    <property type="project" value="InterPro"/>
</dbReference>
<dbReference type="InterPro" id="IPR036612">
    <property type="entry name" value="KH_dom_type_1_sf"/>
</dbReference>
<dbReference type="InterPro" id="IPR009210">
    <property type="entry name" value="ASCC1"/>
</dbReference>
<dbReference type="InParanoid" id="A0A6P6F3E9"/>
<dbReference type="SUPFAM" id="SSF54791">
    <property type="entry name" value="Eukaryotic type KH-domain (KH-domain type I)"/>
    <property type="match status" value="1"/>
</dbReference>
<sequence>MEVLRPQIITVEGRNYRKNPIQEKTYQHEENEEDFYPDSMEGADEPCEAYALEQTPQGFRSAVSAPCLLYKHIVGKRGDTKKKIEMETKTSITIPKPGQDGEIGENQSI</sequence>
<accession>A0A6P6F3E9</accession>
<name>A0A6P6F3E9_OCTDE</name>
<organism evidence="3 4">
    <name type="scientific">Octodon degus</name>
    <name type="common">Degu</name>
    <name type="synonym">Sciurus degus</name>
    <dbReference type="NCBI Taxonomy" id="10160"/>
    <lineage>
        <taxon>Eukaryota</taxon>
        <taxon>Metazoa</taxon>
        <taxon>Chordata</taxon>
        <taxon>Craniata</taxon>
        <taxon>Vertebrata</taxon>
        <taxon>Euteleostomi</taxon>
        <taxon>Mammalia</taxon>
        <taxon>Eutheria</taxon>
        <taxon>Euarchontoglires</taxon>
        <taxon>Glires</taxon>
        <taxon>Rodentia</taxon>
        <taxon>Hystricomorpha</taxon>
        <taxon>Octodontidae</taxon>
        <taxon>Octodon</taxon>
    </lineage>
</organism>
<dbReference type="Proteomes" id="UP000515203">
    <property type="component" value="Unplaced"/>
</dbReference>
<feature type="region of interest" description="Disordered" evidence="1">
    <location>
        <begin position="81"/>
        <end position="109"/>
    </location>
</feature>
<feature type="domain" description="K Homology" evidence="2">
    <location>
        <begin position="69"/>
        <end position="100"/>
    </location>
</feature>
<dbReference type="Gene3D" id="3.30.1370.10">
    <property type="entry name" value="K Homology domain, type 1"/>
    <property type="match status" value="1"/>
</dbReference>
<dbReference type="PANTHER" id="PTHR13360:SF1">
    <property type="entry name" value="ACTIVATING SIGNAL COINTEGRATOR 1 COMPLEX SUBUNIT 1"/>
    <property type="match status" value="1"/>
</dbReference>
<gene>
    <name evidence="4" type="primary">LOC111818628</name>
</gene>
<dbReference type="PANTHER" id="PTHR13360">
    <property type="entry name" value="ACTIVATING SIGNAL COINTEGRATOR 1 COMPLEX SUBUNIT 1"/>
    <property type="match status" value="1"/>
</dbReference>
<dbReference type="GO" id="GO:0006307">
    <property type="term" value="P:DNA alkylation repair"/>
    <property type="evidence" value="ECO:0007669"/>
    <property type="project" value="InterPro"/>
</dbReference>
<proteinExistence type="predicted"/>
<dbReference type="InterPro" id="IPR047538">
    <property type="entry name" value="KH-I_ASCC1"/>
</dbReference>
<dbReference type="AlphaFoldDB" id="A0A6P6F3E9"/>
<dbReference type="OrthoDB" id="277832at2759"/>
<dbReference type="Pfam" id="PF00013">
    <property type="entry name" value="KH_1"/>
    <property type="match status" value="1"/>
</dbReference>
<dbReference type="RefSeq" id="XP_023579127.1">
    <property type="nucleotide sequence ID" value="XM_023723359.1"/>
</dbReference>